<dbReference type="Pfam" id="PF04677">
    <property type="entry name" value="CwfJ_C_1"/>
    <property type="match status" value="1"/>
</dbReference>
<feature type="active site" description="Charge relay system" evidence="11 12">
    <location>
        <position position="1066"/>
    </location>
</feature>
<feature type="compositionally biased region" description="Basic and acidic residues" evidence="13">
    <location>
        <begin position="1332"/>
        <end position="1343"/>
    </location>
</feature>
<keyword evidence="7 12" id="KW-0720">Serine protease</keyword>
<evidence type="ECO:0000313" key="19">
    <source>
        <dbReference type="Proteomes" id="UP000663829"/>
    </source>
</evidence>
<feature type="compositionally biased region" description="Basic and acidic residues" evidence="13">
    <location>
        <begin position="332"/>
        <end position="341"/>
    </location>
</feature>
<feature type="region of interest" description="Disordered" evidence="13">
    <location>
        <begin position="1321"/>
        <end position="1343"/>
    </location>
</feature>
<dbReference type="InterPro" id="IPR023827">
    <property type="entry name" value="Peptidase_S8_Asp-AS"/>
</dbReference>
<evidence type="ECO:0000256" key="1">
    <source>
        <dbReference type="ARBA" id="ARBA00005325"/>
    </source>
</evidence>
<dbReference type="Proteomes" id="UP000681722">
    <property type="component" value="Unassembled WGS sequence"/>
</dbReference>
<proteinExistence type="inferred from homology"/>
<evidence type="ECO:0000256" key="12">
    <source>
        <dbReference type="PROSITE-ProRule" id="PRU01240"/>
    </source>
</evidence>
<comment type="similarity">
    <text evidence="2">Belongs to the CWF19 family.</text>
</comment>
<feature type="region of interest" description="Disordered" evidence="13">
    <location>
        <begin position="332"/>
        <end position="375"/>
    </location>
</feature>
<feature type="region of interest" description="Disordered" evidence="13">
    <location>
        <begin position="300"/>
        <end position="319"/>
    </location>
</feature>
<dbReference type="Proteomes" id="UP000677228">
    <property type="component" value="Unassembled WGS sequence"/>
</dbReference>
<dbReference type="InterPro" id="IPR034182">
    <property type="entry name" value="Kexin/furin"/>
</dbReference>
<feature type="active site" description="Charge relay system" evidence="11 12">
    <location>
        <position position="884"/>
    </location>
</feature>
<dbReference type="Pfam" id="PF04676">
    <property type="entry name" value="CwfJ_C_2"/>
    <property type="match status" value="1"/>
</dbReference>
<evidence type="ECO:0000256" key="13">
    <source>
        <dbReference type="SAM" id="MobiDB-lite"/>
    </source>
</evidence>
<gene>
    <name evidence="15" type="ORF">GPM918_LOCUS3780</name>
    <name evidence="16" type="ORF">OVA965_LOCUS6280</name>
    <name evidence="17" type="ORF">SRO942_LOCUS3780</name>
    <name evidence="18" type="ORF">TMI583_LOCUS6276</name>
</gene>
<keyword evidence="6 12" id="KW-0378">Hydrolase</keyword>
<organism evidence="15 19">
    <name type="scientific">Didymodactylos carnosus</name>
    <dbReference type="NCBI Taxonomy" id="1234261"/>
    <lineage>
        <taxon>Eukaryota</taxon>
        <taxon>Metazoa</taxon>
        <taxon>Spiralia</taxon>
        <taxon>Gnathifera</taxon>
        <taxon>Rotifera</taxon>
        <taxon>Eurotatoria</taxon>
        <taxon>Bdelloidea</taxon>
        <taxon>Philodinida</taxon>
        <taxon>Philodinidae</taxon>
        <taxon>Didymodactylos</taxon>
    </lineage>
</organism>
<dbReference type="InterPro" id="IPR006767">
    <property type="entry name" value="Cwf19-like_C_dom-2"/>
</dbReference>
<dbReference type="EMBL" id="CAJOBA010001868">
    <property type="protein sequence ID" value="CAF3618422.1"/>
    <property type="molecule type" value="Genomic_DNA"/>
</dbReference>
<keyword evidence="19" id="KW-1185">Reference proteome</keyword>
<evidence type="ECO:0000313" key="18">
    <source>
        <dbReference type="EMBL" id="CAF3618422.1"/>
    </source>
</evidence>
<dbReference type="EMBL" id="CAJOBC010000481">
    <property type="protein sequence ID" value="CAF3591489.1"/>
    <property type="molecule type" value="Genomic_DNA"/>
</dbReference>
<feature type="region of interest" description="Disordered" evidence="13">
    <location>
        <begin position="1"/>
        <end position="23"/>
    </location>
</feature>
<dbReference type="PROSITE" id="PS00137">
    <property type="entry name" value="SUBTILASE_HIS"/>
    <property type="match status" value="1"/>
</dbReference>
<comment type="caution">
    <text evidence="15">The sequence shown here is derived from an EMBL/GenBank/DDBJ whole genome shotgun (WGS) entry which is preliminary data.</text>
</comment>
<dbReference type="OrthoDB" id="300641at2759"/>
<feature type="active site" description="Charge relay system" evidence="11 12">
    <location>
        <position position="841"/>
    </location>
</feature>
<dbReference type="Pfam" id="PF01483">
    <property type="entry name" value="P_proprotein"/>
    <property type="match status" value="1"/>
</dbReference>
<keyword evidence="4" id="KW-0165">Cleavage on pair of basic residues</keyword>
<feature type="compositionally biased region" description="Basic and acidic residues" evidence="13">
    <location>
        <begin position="361"/>
        <end position="373"/>
    </location>
</feature>
<dbReference type="InterPro" id="IPR008979">
    <property type="entry name" value="Galactose-bd-like_sf"/>
</dbReference>
<evidence type="ECO:0000313" key="15">
    <source>
        <dbReference type="EMBL" id="CAF0806074.1"/>
    </source>
</evidence>
<keyword evidence="9" id="KW-1015">Disulfide bond</keyword>
<evidence type="ECO:0000256" key="3">
    <source>
        <dbReference type="ARBA" id="ARBA00022670"/>
    </source>
</evidence>
<dbReference type="Pfam" id="PF16470">
    <property type="entry name" value="S8_pro-domain"/>
    <property type="match status" value="1"/>
</dbReference>
<keyword evidence="8" id="KW-0865">Zymogen</keyword>
<feature type="compositionally biased region" description="Low complexity" evidence="13">
    <location>
        <begin position="206"/>
        <end position="216"/>
    </location>
</feature>
<dbReference type="GO" id="GO:0000139">
    <property type="term" value="C:Golgi membrane"/>
    <property type="evidence" value="ECO:0007669"/>
    <property type="project" value="TreeGrafter"/>
</dbReference>
<feature type="compositionally biased region" description="Basic and acidic residues" evidence="13">
    <location>
        <begin position="235"/>
        <end position="257"/>
    </location>
</feature>
<evidence type="ECO:0000256" key="4">
    <source>
        <dbReference type="ARBA" id="ARBA00022685"/>
    </source>
</evidence>
<evidence type="ECO:0000256" key="2">
    <source>
        <dbReference type="ARBA" id="ARBA00006795"/>
    </source>
</evidence>
<dbReference type="InterPro" id="IPR015500">
    <property type="entry name" value="Peptidase_S8_subtilisin-rel"/>
</dbReference>
<dbReference type="EMBL" id="CAJNOQ010000481">
    <property type="protein sequence ID" value="CAF0806074.1"/>
    <property type="molecule type" value="Genomic_DNA"/>
</dbReference>
<dbReference type="PANTHER" id="PTHR42884:SF23">
    <property type="entry name" value="FURIN-LIKE PROTEASE 2"/>
    <property type="match status" value="1"/>
</dbReference>
<dbReference type="Gene3D" id="2.60.120.260">
    <property type="entry name" value="Galactose-binding domain-like"/>
    <property type="match status" value="1"/>
</dbReference>
<dbReference type="InterPro" id="IPR032815">
    <property type="entry name" value="S8_pro-domain"/>
</dbReference>
<evidence type="ECO:0000313" key="17">
    <source>
        <dbReference type="EMBL" id="CAF3591489.1"/>
    </source>
</evidence>
<accession>A0A813T868</accession>
<keyword evidence="5" id="KW-0732">Signal</keyword>
<dbReference type="GO" id="GO:0005802">
    <property type="term" value="C:trans-Golgi network"/>
    <property type="evidence" value="ECO:0007669"/>
    <property type="project" value="TreeGrafter"/>
</dbReference>
<dbReference type="InterPro" id="IPR038466">
    <property type="entry name" value="S8_pro-domain_sf"/>
</dbReference>
<dbReference type="InterPro" id="IPR002884">
    <property type="entry name" value="P_dom"/>
</dbReference>
<keyword evidence="3 12" id="KW-0645">Protease</keyword>
<dbReference type="GO" id="GO:0004252">
    <property type="term" value="F:serine-type endopeptidase activity"/>
    <property type="evidence" value="ECO:0007669"/>
    <property type="project" value="UniProtKB-UniRule"/>
</dbReference>
<evidence type="ECO:0000256" key="10">
    <source>
        <dbReference type="ARBA" id="ARBA00023180"/>
    </source>
</evidence>
<dbReference type="FunFam" id="3.40.50.200:FF:000021">
    <property type="entry name" value="Proprotein convertase subtilisin/kexin type 5a"/>
    <property type="match status" value="1"/>
</dbReference>
<feature type="domain" description="P/Homo B" evidence="14">
    <location>
        <begin position="1141"/>
        <end position="1280"/>
    </location>
</feature>
<dbReference type="Gene3D" id="3.30.428.10">
    <property type="entry name" value="HIT-like"/>
    <property type="match status" value="1"/>
</dbReference>
<keyword evidence="10" id="KW-0325">Glycoprotein</keyword>
<sequence length="1357" mass="155480">MISHALDWQEDPKNNNEIPSGAIIKGPTMPPADYIFNNNATIAENDKQDTGNSTSETSVTFALEPINYESFTFNRKDKNEKKKSTEAELMAILNERELNPTMKRCAASDISLSTIKTVSRSKVGDSGLQWHHRAYERCKQQAKDEQRPLDEIVSERYGSMDKLLSLINEAEDLSDDRHHSRHRSSRQHDHRSSTFLRPKQHDDYRTSSSSLAALSTGEDKQGSWRKRKAEEEIDDRSQKHVHHEKEPDINQKQQPKVEDELISEENLIELRKQLIRAELRDDEEMSEQLRIEIKRIDDLRSHPQASEHNPLEPPETQGKKVLVLTTIDRYGVEKPVHDSHTTHRQQSTKHDRRRMKKEVKKLREQDKDPEREGLTLTDLVEQERFSTNNYSPVMPSSRTTSHQSLSSDRHLLNSTRHLQGWARIHALADQRKRQQTFEQCWLCIENLSKEYIFGLREHWYLCAPPHQSLIDGHCFIAPIQHTSSRFHLDEDVLTELDELKSMLTGIFRDVYSQVPIFIETFKNPRLLPHMYIECIPIPYDQANLVPMYFRKALLECESMWAQNKKLIEIQEKSSRALKQVVPKGLPYFCVEFPRDKHIYGFAHVIEDRGQFSLYFGREILGGLLHVDNPQLWRKPGKESEENIKLKYYIYNDQNDDGELIDIGIRLKGNNQDFLVADLIAEERDMINTGSIKGLDLYHFQIQRKRSSRSKRSIDDLVNELMTDDRVEHVYLGKTLERQKREFIDEDELEEEYRRRNYRKWNDNEYVKRLEDEEETQKKNLFDSLSLDQYQFKMKFDDEFYRKQWYLENEGQMDTPANHDINVIPAWLAGYSGKNVTICIVDDGLDHSHPELKDRYLAHLSYDLNDLNDSDHDPAPRTNDSANNHGTRCGGAAAGEANNHLCGVGVAYGSYISAIRLLDGRITTLLEARSLTFKAVEISIKSASWGPTDDGTKMEAPGTLVNAALDYGVQHGRNGKGLLFVWASGNGGAAGDDCSADGYVSHQNVISIGSINHLGKTTYFGEFCPSTMAVAYTGGRHAKSGQEKYLPVGVVAADVGGQCTTKFFGTSGAAPVAAGAFALVLEANPDLTYRDVMHIIAETARIPNLSETDDWFINGAGFHISDKFGFGVLDVGQMIAKAQNWTNVQPRCECYHEYTELPIRLPPSGVIKIHLDVLECINVTVLEHVVANISFTFNRRGNVKITLISPSQTPSEMLSFRPNDATNKGINYFPFLTAHKWGESPIGRWVLLIETRRSTHWTDDQDVDGGALTYFGLKMYGSTTPDSKLDRSKRSGTDGFRPSDTEIEWIYKRELSIRDKPNVLQSRQYQQIRSQNKRTDEIKKDEQEGRSVFSSFQRIFHF</sequence>
<dbReference type="EMBL" id="CAJNOK010001868">
    <property type="protein sequence ID" value="CAF0833748.1"/>
    <property type="molecule type" value="Genomic_DNA"/>
</dbReference>
<evidence type="ECO:0000256" key="8">
    <source>
        <dbReference type="ARBA" id="ARBA00023145"/>
    </source>
</evidence>
<dbReference type="PRINTS" id="PR00723">
    <property type="entry name" value="SUBTILISIN"/>
</dbReference>
<dbReference type="Proteomes" id="UP000682733">
    <property type="component" value="Unassembled WGS sequence"/>
</dbReference>
<dbReference type="InterPro" id="IPR036265">
    <property type="entry name" value="HIT-like_sf"/>
</dbReference>
<dbReference type="PROSITE" id="PS00138">
    <property type="entry name" value="SUBTILASE_SER"/>
    <property type="match status" value="1"/>
</dbReference>
<evidence type="ECO:0000313" key="16">
    <source>
        <dbReference type="EMBL" id="CAF0833748.1"/>
    </source>
</evidence>
<evidence type="ECO:0000256" key="9">
    <source>
        <dbReference type="ARBA" id="ARBA00023157"/>
    </source>
</evidence>
<dbReference type="PANTHER" id="PTHR42884">
    <property type="entry name" value="PROPROTEIN CONVERTASE SUBTILISIN/KEXIN-RELATED"/>
    <property type="match status" value="1"/>
</dbReference>
<evidence type="ECO:0000256" key="6">
    <source>
        <dbReference type="ARBA" id="ARBA00022801"/>
    </source>
</evidence>
<dbReference type="GO" id="GO:0016485">
    <property type="term" value="P:protein processing"/>
    <property type="evidence" value="ECO:0007669"/>
    <property type="project" value="TreeGrafter"/>
</dbReference>
<dbReference type="InterPro" id="IPR000209">
    <property type="entry name" value="Peptidase_S8/S53_dom"/>
</dbReference>
<dbReference type="SUPFAM" id="SSF49785">
    <property type="entry name" value="Galactose-binding domain-like"/>
    <property type="match status" value="1"/>
</dbReference>
<dbReference type="CDD" id="cd04059">
    <property type="entry name" value="Peptidases_S8_Protein_convertases_Kexins_Furin-like"/>
    <property type="match status" value="1"/>
</dbReference>
<dbReference type="Gene3D" id="3.40.50.200">
    <property type="entry name" value="Peptidase S8/S53 domain"/>
    <property type="match status" value="1"/>
</dbReference>
<dbReference type="SUPFAM" id="SSF52743">
    <property type="entry name" value="Subtilisin-like"/>
    <property type="match status" value="1"/>
</dbReference>
<evidence type="ECO:0000256" key="5">
    <source>
        <dbReference type="ARBA" id="ARBA00022729"/>
    </source>
</evidence>
<reference evidence="15" key="1">
    <citation type="submission" date="2021-02" db="EMBL/GenBank/DDBJ databases">
        <authorList>
            <person name="Nowell W R."/>
        </authorList>
    </citation>
    <scope>NUCLEOTIDE SEQUENCE</scope>
</reference>
<comment type="similarity">
    <text evidence="1">Belongs to the peptidase S8 family. Furin subfamily.</text>
</comment>
<dbReference type="SUPFAM" id="SSF54197">
    <property type="entry name" value="HIT-like"/>
    <property type="match status" value="1"/>
</dbReference>
<feature type="compositionally biased region" description="Basic residues" evidence="13">
    <location>
        <begin position="342"/>
        <end position="360"/>
    </location>
</feature>
<dbReference type="InterPro" id="IPR022398">
    <property type="entry name" value="Peptidase_S8_His-AS"/>
</dbReference>
<name>A0A813T868_9BILA</name>
<protein>
    <recommendedName>
        <fullName evidence="14">P/Homo B domain-containing protein</fullName>
    </recommendedName>
</protein>
<dbReference type="PROSITE" id="PS51829">
    <property type="entry name" value="P_HOMO_B"/>
    <property type="match status" value="1"/>
</dbReference>
<evidence type="ECO:0000256" key="7">
    <source>
        <dbReference type="ARBA" id="ARBA00022825"/>
    </source>
</evidence>
<dbReference type="PROSITE" id="PS00136">
    <property type="entry name" value="SUBTILASE_ASP"/>
    <property type="match status" value="1"/>
</dbReference>
<evidence type="ECO:0000259" key="14">
    <source>
        <dbReference type="PROSITE" id="PS51829"/>
    </source>
</evidence>
<dbReference type="Pfam" id="PF00082">
    <property type="entry name" value="Peptidase_S8"/>
    <property type="match status" value="1"/>
</dbReference>
<dbReference type="PROSITE" id="PS51892">
    <property type="entry name" value="SUBTILASE"/>
    <property type="match status" value="1"/>
</dbReference>
<dbReference type="Proteomes" id="UP000663829">
    <property type="component" value="Unassembled WGS sequence"/>
</dbReference>
<evidence type="ECO:0000256" key="11">
    <source>
        <dbReference type="PIRSR" id="PIRSR615500-1"/>
    </source>
</evidence>
<feature type="region of interest" description="Disordered" evidence="13">
    <location>
        <begin position="173"/>
        <end position="257"/>
    </location>
</feature>
<dbReference type="InterPro" id="IPR036852">
    <property type="entry name" value="Peptidase_S8/S53_dom_sf"/>
</dbReference>
<dbReference type="Gene3D" id="3.30.70.850">
    <property type="entry name" value="Peptidase S8, pro-domain"/>
    <property type="match status" value="1"/>
</dbReference>
<dbReference type="InterPro" id="IPR006768">
    <property type="entry name" value="Cwf19-like_C_dom-1"/>
</dbReference>
<dbReference type="InterPro" id="IPR023828">
    <property type="entry name" value="Peptidase_S8_Ser-AS"/>
</dbReference>